<accession>A0A1N6N9K6</accession>
<proteinExistence type="predicted"/>
<keyword evidence="4" id="KW-1185">Reference proteome</keyword>
<dbReference type="Pfam" id="PF13511">
    <property type="entry name" value="DUF4124"/>
    <property type="match status" value="1"/>
</dbReference>
<gene>
    <name evidence="3" type="ORF">SAMN05421546_0170</name>
</gene>
<feature type="signal peptide" evidence="1">
    <location>
        <begin position="1"/>
        <end position="26"/>
    </location>
</feature>
<protein>
    <recommendedName>
        <fullName evidence="2">DUF4124 domain-containing protein</fullName>
    </recommendedName>
</protein>
<dbReference type="Proteomes" id="UP000241788">
    <property type="component" value="Unassembled WGS sequence"/>
</dbReference>
<evidence type="ECO:0000313" key="3">
    <source>
        <dbReference type="EMBL" id="SIP88735.1"/>
    </source>
</evidence>
<feature type="domain" description="DUF4124" evidence="2">
    <location>
        <begin position="16"/>
        <end position="68"/>
    </location>
</feature>
<dbReference type="OrthoDB" id="7068596at2"/>
<dbReference type="RefSeq" id="WP_076584587.1">
    <property type="nucleotide sequence ID" value="NZ_FTLW01000001.1"/>
</dbReference>
<dbReference type="STRING" id="1604334.SAMN05421546_0170"/>
<dbReference type="PROSITE" id="PS51257">
    <property type="entry name" value="PROKAR_LIPOPROTEIN"/>
    <property type="match status" value="1"/>
</dbReference>
<evidence type="ECO:0000313" key="4">
    <source>
        <dbReference type="Proteomes" id="UP000241788"/>
    </source>
</evidence>
<dbReference type="EMBL" id="FTLW01000001">
    <property type="protein sequence ID" value="SIP88735.1"/>
    <property type="molecule type" value="Genomic_DNA"/>
</dbReference>
<dbReference type="InterPro" id="IPR025392">
    <property type="entry name" value="DUF4124"/>
</dbReference>
<reference evidence="4" key="1">
    <citation type="submission" date="2017-01" db="EMBL/GenBank/DDBJ databases">
        <authorList>
            <person name="Varghese N."/>
            <person name="Submissions S."/>
        </authorList>
    </citation>
    <scope>NUCLEOTIDE SEQUENCE [LARGE SCALE GENOMIC DNA]</scope>
    <source>
        <strain evidence="4">UM1</strain>
    </source>
</reference>
<organism evidence="3 4">
    <name type="scientific">Solilutibacter tolerans</name>
    <dbReference type="NCBI Taxonomy" id="1604334"/>
    <lineage>
        <taxon>Bacteria</taxon>
        <taxon>Pseudomonadati</taxon>
        <taxon>Pseudomonadota</taxon>
        <taxon>Gammaproteobacteria</taxon>
        <taxon>Lysobacterales</taxon>
        <taxon>Lysobacteraceae</taxon>
        <taxon>Solilutibacter</taxon>
    </lineage>
</organism>
<sequence>MNRPLLVAVGLLILGCLLSAPGTAQQKVYQWKDASGRTHYSSTPPASGKFTVRGMVAAPAAPAKPATPENPQCAQARSNLAILKGSANVRIDSDGDGKPDRLMNPEEHANQVKLAESIIGTSCTAAPKA</sequence>
<feature type="chain" id="PRO_5012839662" description="DUF4124 domain-containing protein" evidence="1">
    <location>
        <begin position="27"/>
        <end position="129"/>
    </location>
</feature>
<keyword evidence="1" id="KW-0732">Signal</keyword>
<evidence type="ECO:0000259" key="2">
    <source>
        <dbReference type="Pfam" id="PF13511"/>
    </source>
</evidence>
<evidence type="ECO:0000256" key="1">
    <source>
        <dbReference type="SAM" id="SignalP"/>
    </source>
</evidence>
<dbReference type="AlphaFoldDB" id="A0A1N6N9K6"/>
<name>A0A1N6N9K6_9GAMM</name>